<evidence type="ECO:0000313" key="6">
    <source>
        <dbReference type="EMBL" id="HIH33148.1"/>
    </source>
</evidence>
<dbReference type="Proteomes" id="UP000680185">
    <property type="component" value="Unassembled WGS sequence"/>
</dbReference>
<keyword evidence="3" id="KW-0645">Protease</keyword>
<dbReference type="GO" id="GO:0016920">
    <property type="term" value="F:pyroglutamyl-peptidase activity"/>
    <property type="evidence" value="ECO:0007669"/>
    <property type="project" value="InterPro"/>
</dbReference>
<sequence length="186" mass="21177">MKILFFGFGRFQKIRKNPSSKIAKDLARLLEKSFETDSIILPSSASCWKILEKKIRQFKPEAIIGFGIASGRASVCIERIALNLKPSRKKSLERISPKKPLALEARLDIEKLLKAVKGIPTRISYYAGTSYCNFVYYNLLANFPKKSIFVHIPLTFRKDRIAKAQKPEVDSKRISNALKKAIIKTF</sequence>
<evidence type="ECO:0000313" key="7">
    <source>
        <dbReference type="EMBL" id="MBS3058420.1"/>
    </source>
</evidence>
<dbReference type="Proteomes" id="UP000527315">
    <property type="component" value="Unassembled WGS sequence"/>
</dbReference>
<evidence type="ECO:0000256" key="3">
    <source>
        <dbReference type="ARBA" id="ARBA00022670"/>
    </source>
</evidence>
<organism evidence="6 8">
    <name type="scientific">Candidatus Iainarchaeum sp</name>
    <dbReference type="NCBI Taxonomy" id="3101447"/>
    <lineage>
        <taxon>Archaea</taxon>
        <taxon>Candidatus Iainarchaeota</taxon>
        <taxon>Candidatus Iainarchaeia</taxon>
        <taxon>Candidatus Iainarchaeales</taxon>
        <taxon>Candidatus Iainarchaeaceae</taxon>
        <taxon>Candidatus Iainarchaeum</taxon>
    </lineage>
</organism>
<dbReference type="InterPro" id="IPR016125">
    <property type="entry name" value="Peptidase_C15-like"/>
</dbReference>
<gene>
    <name evidence="6" type="ORF">HA227_02740</name>
    <name evidence="7" type="ORF">J4478_03380</name>
</gene>
<dbReference type="PRINTS" id="PR00706">
    <property type="entry name" value="PYROGLUPTASE"/>
</dbReference>
<name>A0A7J4KTJ6_9ARCH</name>
<dbReference type="Pfam" id="PF01470">
    <property type="entry name" value="Peptidase_C15"/>
    <property type="match status" value="1"/>
</dbReference>
<comment type="similarity">
    <text evidence="1">Belongs to the peptidase C15 family.</text>
</comment>
<keyword evidence="4" id="KW-0378">Hydrolase</keyword>
<reference evidence="7" key="2">
    <citation type="submission" date="2021-03" db="EMBL/GenBank/DDBJ databases">
        <authorList>
            <person name="Jaffe A."/>
        </authorList>
    </citation>
    <scope>NUCLEOTIDE SEQUENCE</scope>
    <source>
        <strain evidence="7">RIFCSPLOWO2_01_FULL_43_13</strain>
    </source>
</reference>
<dbReference type="AlphaFoldDB" id="A0A7J4KTJ6"/>
<keyword evidence="5" id="KW-0788">Thiol protease</keyword>
<evidence type="ECO:0008006" key="9">
    <source>
        <dbReference type="Google" id="ProtNLM"/>
    </source>
</evidence>
<dbReference type="PANTHER" id="PTHR23402:SF1">
    <property type="entry name" value="PYROGLUTAMYL-PEPTIDASE I"/>
    <property type="match status" value="1"/>
</dbReference>
<dbReference type="InterPro" id="IPR000816">
    <property type="entry name" value="Peptidase_C15"/>
</dbReference>
<reference evidence="6" key="1">
    <citation type="journal article" date="2020" name="bioRxiv">
        <title>A rank-normalized archaeal taxonomy based on genome phylogeny resolves widespread incomplete and uneven classifications.</title>
        <authorList>
            <person name="Rinke C."/>
            <person name="Chuvochina M."/>
            <person name="Mussig A.J."/>
            <person name="Chaumeil P.-A."/>
            <person name="Waite D.W."/>
            <person name="Whitman W.B."/>
            <person name="Parks D.H."/>
            <person name="Hugenholtz P."/>
        </authorList>
    </citation>
    <scope>NUCLEOTIDE SEQUENCE</scope>
    <source>
        <strain evidence="6">UBA10036</strain>
    </source>
</reference>
<evidence type="ECO:0000313" key="8">
    <source>
        <dbReference type="Proteomes" id="UP000527315"/>
    </source>
</evidence>
<keyword evidence="2" id="KW-0963">Cytoplasm</keyword>
<evidence type="ECO:0000256" key="2">
    <source>
        <dbReference type="ARBA" id="ARBA00022490"/>
    </source>
</evidence>
<evidence type="ECO:0000256" key="5">
    <source>
        <dbReference type="ARBA" id="ARBA00022807"/>
    </source>
</evidence>
<accession>A0A7J4KTJ6</accession>
<dbReference type="Gene3D" id="3.40.630.20">
    <property type="entry name" value="Peptidase C15, pyroglutamyl peptidase I-like"/>
    <property type="match status" value="1"/>
</dbReference>
<reference evidence="7" key="3">
    <citation type="submission" date="2021-05" db="EMBL/GenBank/DDBJ databases">
        <title>Protein family content uncovers lineage relationships and bacterial pathway maintenance mechanisms in DPANN archaea.</title>
        <authorList>
            <person name="Castelle C.J."/>
            <person name="Meheust R."/>
            <person name="Jaffe A.L."/>
            <person name="Seitz K."/>
            <person name="Gong X."/>
            <person name="Baker B.J."/>
            <person name="Banfield J.F."/>
        </authorList>
    </citation>
    <scope>NUCLEOTIDE SEQUENCE</scope>
    <source>
        <strain evidence="7">RIFCSPLOWO2_01_FULL_43_13</strain>
    </source>
</reference>
<evidence type="ECO:0000256" key="1">
    <source>
        <dbReference type="ARBA" id="ARBA00006641"/>
    </source>
</evidence>
<comment type="caution">
    <text evidence="6">The sequence shown here is derived from an EMBL/GenBank/DDBJ whole genome shotgun (WGS) entry which is preliminary data.</text>
</comment>
<proteinExistence type="inferred from homology"/>
<dbReference type="EMBL" id="DUFJ01000065">
    <property type="protein sequence ID" value="HIH33148.1"/>
    <property type="molecule type" value="Genomic_DNA"/>
</dbReference>
<protein>
    <recommendedName>
        <fullName evidence="9">Pyroglutamyl-peptidase I</fullName>
    </recommendedName>
</protein>
<dbReference type="PIRSF" id="PIRSF015592">
    <property type="entry name" value="Prld-crbxl_pptds"/>
    <property type="match status" value="1"/>
</dbReference>
<dbReference type="GO" id="GO:0005829">
    <property type="term" value="C:cytosol"/>
    <property type="evidence" value="ECO:0007669"/>
    <property type="project" value="InterPro"/>
</dbReference>
<dbReference type="GO" id="GO:0006508">
    <property type="term" value="P:proteolysis"/>
    <property type="evidence" value="ECO:0007669"/>
    <property type="project" value="UniProtKB-KW"/>
</dbReference>
<dbReference type="InterPro" id="IPR036440">
    <property type="entry name" value="Peptidase_C15-like_sf"/>
</dbReference>
<dbReference type="PANTHER" id="PTHR23402">
    <property type="entry name" value="PROTEASE FAMILY C15 PYROGLUTAMYL-PEPTIDASE I-RELATED"/>
    <property type="match status" value="1"/>
</dbReference>
<evidence type="ECO:0000256" key="4">
    <source>
        <dbReference type="ARBA" id="ARBA00022801"/>
    </source>
</evidence>
<dbReference type="SUPFAM" id="SSF53182">
    <property type="entry name" value="Pyrrolidone carboxyl peptidase (pyroglutamate aminopeptidase)"/>
    <property type="match status" value="1"/>
</dbReference>
<dbReference type="EMBL" id="JAGVWB010000023">
    <property type="protein sequence ID" value="MBS3058420.1"/>
    <property type="molecule type" value="Genomic_DNA"/>
</dbReference>